<keyword evidence="2" id="KW-1185">Reference proteome</keyword>
<evidence type="ECO:0000313" key="2">
    <source>
        <dbReference type="Proteomes" id="UP000003835"/>
    </source>
</evidence>
<organism evidence="1 2">
    <name type="scientific">Coleofasciculus chthonoplastes PCC 7420</name>
    <dbReference type="NCBI Taxonomy" id="118168"/>
    <lineage>
        <taxon>Bacteria</taxon>
        <taxon>Bacillati</taxon>
        <taxon>Cyanobacteriota</taxon>
        <taxon>Cyanophyceae</taxon>
        <taxon>Coleofasciculales</taxon>
        <taxon>Coleofasciculaceae</taxon>
        <taxon>Coleofasciculus</taxon>
    </lineage>
</organism>
<evidence type="ECO:0000313" key="1">
    <source>
        <dbReference type="EMBL" id="EDX71022.1"/>
    </source>
</evidence>
<name>B4W490_9CYAN</name>
<protein>
    <submittedName>
        <fullName evidence="1">Uncharacterized protein</fullName>
    </submittedName>
</protein>
<dbReference type="HOGENOM" id="CLU_3307909_0_0_3"/>
<accession>B4W490</accession>
<proteinExistence type="predicted"/>
<dbReference type="Proteomes" id="UP000003835">
    <property type="component" value="Unassembled WGS sequence"/>
</dbReference>
<dbReference type="EMBL" id="DS989877">
    <property type="protein sequence ID" value="EDX71022.1"/>
    <property type="molecule type" value="Genomic_DNA"/>
</dbReference>
<dbReference type="AlphaFoldDB" id="B4W490"/>
<sequence length="39" mass="4843">MTLWFKCRTAYNNPDIQFFNSLFMEMVRSHPDIWFEIRG</sequence>
<gene>
    <name evidence="1" type="ORF">MC7420_6622</name>
</gene>
<dbReference type="STRING" id="118168.MC7420_6622"/>
<reference evidence="1 2" key="1">
    <citation type="submission" date="2008-07" db="EMBL/GenBank/DDBJ databases">
        <authorList>
            <person name="Tandeau de Marsac N."/>
            <person name="Ferriera S."/>
            <person name="Johnson J."/>
            <person name="Kravitz S."/>
            <person name="Beeson K."/>
            <person name="Sutton G."/>
            <person name="Rogers Y.-H."/>
            <person name="Friedman R."/>
            <person name="Frazier M."/>
            <person name="Venter J.C."/>
        </authorList>
    </citation>
    <scope>NUCLEOTIDE SEQUENCE [LARGE SCALE GENOMIC DNA]</scope>
    <source>
        <strain evidence="1 2">PCC 7420</strain>
    </source>
</reference>